<dbReference type="Proteomes" id="UP000034320">
    <property type="component" value="Unassembled WGS sequence"/>
</dbReference>
<dbReference type="Gene3D" id="3.90.950.10">
    <property type="match status" value="1"/>
</dbReference>
<dbReference type="GO" id="GO:0047429">
    <property type="term" value="F:nucleoside triphosphate diphosphatase activity"/>
    <property type="evidence" value="ECO:0007669"/>
    <property type="project" value="UniProtKB-EC"/>
</dbReference>
<comment type="cofactor">
    <cofactor evidence="2">
        <name>a divalent metal cation</name>
        <dbReference type="ChEBI" id="CHEBI:60240"/>
    </cofactor>
</comment>
<evidence type="ECO:0000256" key="2">
    <source>
        <dbReference type="HAMAP-Rule" id="MF_00528"/>
    </source>
</evidence>
<dbReference type="PANTHER" id="PTHR43213:SF4">
    <property type="entry name" value="7-METHYL-GTP PYROPHOSPHATASE"/>
    <property type="match status" value="1"/>
</dbReference>
<comment type="subcellular location">
    <subcellularLocation>
        <location evidence="2">Cytoplasm</location>
    </subcellularLocation>
</comment>
<protein>
    <recommendedName>
        <fullName evidence="2">Nucleoside triphosphate pyrophosphatase</fullName>
        <ecNumber evidence="2">3.6.1.9</ecNumber>
    </recommendedName>
    <alternativeName>
        <fullName evidence="2">Nucleotide pyrophosphatase</fullName>
        <shortName evidence="2">Nucleotide PPase</shortName>
    </alternativeName>
</protein>
<comment type="catalytic activity">
    <reaction evidence="2">
        <text>a 2'-deoxyribonucleoside 5'-triphosphate + H2O = a 2'-deoxyribonucleoside 5'-phosphate + diphosphate + H(+)</text>
        <dbReference type="Rhea" id="RHEA:44644"/>
        <dbReference type="ChEBI" id="CHEBI:15377"/>
        <dbReference type="ChEBI" id="CHEBI:15378"/>
        <dbReference type="ChEBI" id="CHEBI:33019"/>
        <dbReference type="ChEBI" id="CHEBI:61560"/>
        <dbReference type="ChEBI" id="CHEBI:65317"/>
        <dbReference type="EC" id="3.6.1.9"/>
    </reaction>
</comment>
<comment type="similarity">
    <text evidence="2">Belongs to the Maf family.</text>
</comment>
<dbReference type="PANTHER" id="PTHR43213">
    <property type="entry name" value="BIFUNCTIONAL DTTP/UTP PYROPHOSPHATASE/METHYLTRANSFERASE PROTEIN-RELATED"/>
    <property type="match status" value="1"/>
</dbReference>
<feature type="active site" description="Proton acceptor" evidence="2">
    <location>
        <position position="70"/>
    </location>
</feature>
<dbReference type="SUPFAM" id="SSF52972">
    <property type="entry name" value="ITPase-like"/>
    <property type="match status" value="1"/>
</dbReference>
<organism evidence="3 4">
    <name type="scientific">Candidatus Gottesmanbacteria bacterium GW2011_GWA2_42_18</name>
    <dbReference type="NCBI Taxonomy" id="1618442"/>
    <lineage>
        <taxon>Bacteria</taxon>
        <taxon>Candidatus Gottesmaniibacteriota</taxon>
    </lineage>
</organism>
<comment type="function">
    <text evidence="2">Nucleoside triphosphate pyrophosphatase. May have a dual role in cell division arrest and in preventing the incorporation of modified nucleotides into cellular nucleic acids.</text>
</comment>
<comment type="catalytic activity">
    <reaction evidence="2">
        <text>a ribonucleoside 5'-triphosphate + H2O = a ribonucleoside 5'-phosphate + diphosphate + H(+)</text>
        <dbReference type="Rhea" id="RHEA:23996"/>
        <dbReference type="ChEBI" id="CHEBI:15377"/>
        <dbReference type="ChEBI" id="CHEBI:15378"/>
        <dbReference type="ChEBI" id="CHEBI:33019"/>
        <dbReference type="ChEBI" id="CHEBI:58043"/>
        <dbReference type="ChEBI" id="CHEBI:61557"/>
        <dbReference type="EC" id="3.6.1.9"/>
    </reaction>
</comment>
<dbReference type="InterPro" id="IPR029001">
    <property type="entry name" value="ITPase-like_fam"/>
</dbReference>
<comment type="caution">
    <text evidence="2">Lacks conserved residue(s) required for the propagation of feature annotation.</text>
</comment>
<keyword evidence="2" id="KW-0963">Cytoplasm</keyword>
<dbReference type="Pfam" id="PF02545">
    <property type="entry name" value="Maf"/>
    <property type="match status" value="1"/>
</dbReference>
<dbReference type="EMBL" id="LCDD01000006">
    <property type="protein sequence ID" value="KKS47315.1"/>
    <property type="molecule type" value="Genomic_DNA"/>
</dbReference>
<reference evidence="3 4" key="1">
    <citation type="journal article" date="2015" name="Nature">
        <title>rRNA introns, odd ribosomes, and small enigmatic genomes across a large radiation of phyla.</title>
        <authorList>
            <person name="Brown C.T."/>
            <person name="Hug L.A."/>
            <person name="Thomas B.C."/>
            <person name="Sharon I."/>
            <person name="Castelle C.J."/>
            <person name="Singh A."/>
            <person name="Wilkins M.J."/>
            <person name="Williams K.H."/>
            <person name="Banfield J.F."/>
        </authorList>
    </citation>
    <scope>NUCLEOTIDE SEQUENCE [LARGE SCALE GENOMIC DNA]</scope>
</reference>
<comment type="caution">
    <text evidence="3">The sequence shown here is derived from an EMBL/GenBank/DDBJ whole genome shotgun (WGS) entry which is preliminary data.</text>
</comment>
<dbReference type="HAMAP" id="MF_00528">
    <property type="entry name" value="Maf"/>
    <property type="match status" value="1"/>
</dbReference>
<name>A0A0G0ZEZ4_9BACT</name>
<sequence>MPDLVLASQSLGRKKLLQYLKIPFKIIISSLDEEKILAKTPEETIRLRAKLKGEEVASRLQSPSIILSADSGAVFGRELIGKPHSREDAVRILKTLAGHRHKYITSTYIIKLSTDKLKSIIYQGENTSFVTFRKMAKDDINFFLDRTDYTRFAAGYILVSAQDFITRVEGSLSNVIGLPLEDIIPVLKKEHII</sequence>
<dbReference type="EC" id="3.6.1.9" evidence="2"/>
<dbReference type="PIRSF" id="PIRSF006305">
    <property type="entry name" value="Maf"/>
    <property type="match status" value="1"/>
</dbReference>
<dbReference type="AlphaFoldDB" id="A0A0G0ZEZ4"/>
<dbReference type="GO" id="GO:0009117">
    <property type="term" value="P:nucleotide metabolic process"/>
    <property type="evidence" value="ECO:0007669"/>
    <property type="project" value="UniProtKB-KW"/>
</dbReference>
<dbReference type="InterPro" id="IPR003697">
    <property type="entry name" value="Maf-like"/>
</dbReference>
<evidence type="ECO:0000313" key="4">
    <source>
        <dbReference type="Proteomes" id="UP000034320"/>
    </source>
</evidence>
<accession>A0A0G0ZEZ4</accession>
<evidence type="ECO:0000256" key="1">
    <source>
        <dbReference type="ARBA" id="ARBA00022801"/>
    </source>
</evidence>
<gene>
    <name evidence="3" type="ORF">UV09_C0006G0024</name>
</gene>
<proteinExistence type="inferred from homology"/>
<keyword evidence="2" id="KW-0546">Nucleotide metabolism</keyword>
<evidence type="ECO:0000313" key="3">
    <source>
        <dbReference type="EMBL" id="KKS47315.1"/>
    </source>
</evidence>
<keyword evidence="1 2" id="KW-0378">Hydrolase</keyword>
<dbReference type="GO" id="GO:0005737">
    <property type="term" value="C:cytoplasm"/>
    <property type="evidence" value="ECO:0007669"/>
    <property type="project" value="UniProtKB-SubCell"/>
</dbReference>